<keyword evidence="7" id="KW-0614">Plasmid</keyword>
<dbReference type="SUPFAM" id="SSF46955">
    <property type="entry name" value="Putative DNA-binding domain"/>
    <property type="match status" value="1"/>
</dbReference>
<keyword evidence="2" id="KW-0805">Transcription regulation</keyword>
<evidence type="ECO:0000256" key="2">
    <source>
        <dbReference type="ARBA" id="ARBA00023015"/>
    </source>
</evidence>
<dbReference type="PANTHER" id="PTHR30204:SF69">
    <property type="entry name" value="MERR-FAMILY TRANSCRIPTIONAL REGULATOR"/>
    <property type="match status" value="1"/>
</dbReference>
<dbReference type="PROSITE" id="PS00552">
    <property type="entry name" value="HTH_MERR_1"/>
    <property type="match status" value="1"/>
</dbReference>
<feature type="compositionally biased region" description="Basic residues" evidence="5">
    <location>
        <begin position="127"/>
        <end position="138"/>
    </location>
</feature>
<feature type="domain" description="HTH merR-type" evidence="6">
    <location>
        <begin position="7"/>
        <end position="76"/>
    </location>
</feature>
<dbReference type="InterPro" id="IPR009061">
    <property type="entry name" value="DNA-bd_dom_put_sf"/>
</dbReference>
<sequence length="138" mass="16052">MNHKKKIYRVAEAARLAGVSASTLRLWEKEDLIVPDRSEKGHRRYDADHVTRLKRIASLRKDRRLTIAGIREDLRKSSPETGTPRDASDAIPEMKKRKQLEDENARLNRIVAEQTLELNMLREVHSPKRPRPARKREG</sequence>
<dbReference type="PANTHER" id="PTHR30204">
    <property type="entry name" value="REDOX-CYCLING DRUG-SENSING TRANSCRIPTIONAL ACTIVATOR SOXR"/>
    <property type="match status" value="1"/>
</dbReference>
<evidence type="ECO:0000256" key="4">
    <source>
        <dbReference type="ARBA" id="ARBA00023163"/>
    </source>
</evidence>
<keyword evidence="1" id="KW-0678">Repressor</keyword>
<dbReference type="EMBL" id="CP016287">
    <property type="protein sequence ID" value="ANP89954.1"/>
    <property type="molecule type" value="Genomic_DNA"/>
</dbReference>
<dbReference type="Gene3D" id="1.10.1660.10">
    <property type="match status" value="1"/>
</dbReference>
<gene>
    <name evidence="7" type="ORF">BA011_30275</name>
</gene>
<dbReference type="Pfam" id="PF13411">
    <property type="entry name" value="MerR_1"/>
    <property type="match status" value="1"/>
</dbReference>
<evidence type="ECO:0000313" key="7">
    <source>
        <dbReference type="EMBL" id="ANP89954.1"/>
    </source>
</evidence>
<dbReference type="InterPro" id="IPR047057">
    <property type="entry name" value="MerR_fam"/>
</dbReference>
<dbReference type="SMART" id="SM00422">
    <property type="entry name" value="HTH_MERR"/>
    <property type="match status" value="1"/>
</dbReference>
<proteinExistence type="predicted"/>
<reference evidence="7 8" key="1">
    <citation type="submission" date="2016-06" db="EMBL/GenBank/DDBJ databases">
        <title>Microsymbionts genomes from the relict species Vavilovia formosa.</title>
        <authorList>
            <person name="Chirak E."/>
            <person name="Kimeklis A."/>
            <person name="Andronov E."/>
        </authorList>
    </citation>
    <scope>NUCLEOTIDE SEQUENCE [LARGE SCALE GENOMIC DNA]</scope>
    <source>
        <strain evidence="7 8">Vaf10</strain>
        <plasmid evidence="8">Plasmid unnamed1</plasmid>
    </source>
</reference>
<geneLocation type="plasmid" evidence="7 8">
    <name>unnamed1</name>
</geneLocation>
<dbReference type="GO" id="GO:0003700">
    <property type="term" value="F:DNA-binding transcription factor activity"/>
    <property type="evidence" value="ECO:0007669"/>
    <property type="project" value="InterPro"/>
</dbReference>
<protein>
    <recommendedName>
        <fullName evidence="6">HTH merR-type domain-containing protein</fullName>
    </recommendedName>
</protein>
<accession>A0A1B1CJM9</accession>
<dbReference type="AlphaFoldDB" id="A0A1B1CJM9"/>
<feature type="region of interest" description="Disordered" evidence="5">
    <location>
        <begin position="70"/>
        <end position="138"/>
    </location>
</feature>
<dbReference type="GO" id="GO:0003677">
    <property type="term" value="F:DNA binding"/>
    <property type="evidence" value="ECO:0007669"/>
    <property type="project" value="UniProtKB-KW"/>
</dbReference>
<dbReference type="Proteomes" id="UP000092691">
    <property type="component" value="Plasmid unnamed1"/>
</dbReference>
<name>A0A1B1CJM9_RHILE</name>
<organism evidence="7 8">
    <name type="scientific">Rhizobium leguminosarum</name>
    <dbReference type="NCBI Taxonomy" id="384"/>
    <lineage>
        <taxon>Bacteria</taxon>
        <taxon>Pseudomonadati</taxon>
        <taxon>Pseudomonadota</taxon>
        <taxon>Alphaproteobacteria</taxon>
        <taxon>Hyphomicrobiales</taxon>
        <taxon>Rhizobiaceae</taxon>
        <taxon>Rhizobium/Agrobacterium group</taxon>
        <taxon>Rhizobium</taxon>
    </lineage>
</organism>
<dbReference type="PROSITE" id="PS50937">
    <property type="entry name" value="HTH_MERR_2"/>
    <property type="match status" value="1"/>
</dbReference>
<feature type="compositionally biased region" description="Basic and acidic residues" evidence="5">
    <location>
        <begin position="86"/>
        <end position="106"/>
    </location>
</feature>
<evidence type="ECO:0000256" key="1">
    <source>
        <dbReference type="ARBA" id="ARBA00022491"/>
    </source>
</evidence>
<evidence type="ECO:0000259" key="6">
    <source>
        <dbReference type="PROSITE" id="PS50937"/>
    </source>
</evidence>
<dbReference type="CDD" id="cd00592">
    <property type="entry name" value="HTH_MerR-like"/>
    <property type="match status" value="1"/>
</dbReference>
<keyword evidence="4" id="KW-0804">Transcription</keyword>
<evidence type="ECO:0000256" key="3">
    <source>
        <dbReference type="ARBA" id="ARBA00023125"/>
    </source>
</evidence>
<keyword evidence="3" id="KW-0238">DNA-binding</keyword>
<evidence type="ECO:0000256" key="5">
    <source>
        <dbReference type="SAM" id="MobiDB-lite"/>
    </source>
</evidence>
<evidence type="ECO:0000313" key="8">
    <source>
        <dbReference type="Proteomes" id="UP000092691"/>
    </source>
</evidence>
<dbReference type="InterPro" id="IPR000551">
    <property type="entry name" value="MerR-type_HTH_dom"/>
</dbReference>